<dbReference type="KEGG" id="rlc:K227x_00290"/>
<dbReference type="RefSeq" id="WP_246146394.1">
    <property type="nucleotide sequence ID" value="NZ_CP036525.1"/>
</dbReference>
<keyword evidence="4" id="KW-1185">Reference proteome</keyword>
<evidence type="ECO:0000313" key="4">
    <source>
        <dbReference type="Proteomes" id="UP000318538"/>
    </source>
</evidence>
<proteinExistence type="inferred from homology"/>
<dbReference type="InterPro" id="IPR036291">
    <property type="entry name" value="NAD(P)-bd_dom_sf"/>
</dbReference>
<name>A0A517N3E8_9BACT</name>
<evidence type="ECO:0000256" key="1">
    <source>
        <dbReference type="ARBA" id="ARBA00007637"/>
    </source>
</evidence>
<dbReference type="EMBL" id="CP036525">
    <property type="protein sequence ID" value="QDT01662.1"/>
    <property type="molecule type" value="Genomic_DNA"/>
</dbReference>
<accession>A0A517N3E8</accession>
<dbReference type="EC" id="5.1.3.10" evidence="3"/>
<dbReference type="InterPro" id="IPR001509">
    <property type="entry name" value="Epimerase_deHydtase"/>
</dbReference>
<dbReference type="Proteomes" id="UP000318538">
    <property type="component" value="Chromosome"/>
</dbReference>
<evidence type="ECO:0000259" key="2">
    <source>
        <dbReference type="Pfam" id="PF01370"/>
    </source>
</evidence>
<dbReference type="PROSITE" id="PS51257">
    <property type="entry name" value="PROKAR_LIPOPROTEIN"/>
    <property type="match status" value="1"/>
</dbReference>
<dbReference type="Gene3D" id="3.40.50.720">
    <property type="entry name" value="NAD(P)-binding Rossmann-like Domain"/>
    <property type="match status" value="1"/>
</dbReference>
<keyword evidence="3" id="KW-0413">Isomerase</keyword>
<dbReference type="GO" id="GO:0047732">
    <property type="term" value="F:CDP-abequose epimerase activity"/>
    <property type="evidence" value="ECO:0007669"/>
    <property type="project" value="UniProtKB-EC"/>
</dbReference>
<protein>
    <submittedName>
        <fullName evidence="3">CDP-paratose 2-epimerase</fullName>
        <ecNumber evidence="3">5.1.3.10</ecNumber>
    </submittedName>
</protein>
<dbReference type="Pfam" id="PF01370">
    <property type="entry name" value="Epimerase"/>
    <property type="match status" value="1"/>
</dbReference>
<feature type="domain" description="NAD-dependent epimerase/dehydratase" evidence="2">
    <location>
        <begin position="3"/>
        <end position="275"/>
    </location>
</feature>
<evidence type="ECO:0000313" key="3">
    <source>
        <dbReference type="EMBL" id="QDT01662.1"/>
    </source>
</evidence>
<reference evidence="3 4" key="1">
    <citation type="submission" date="2019-02" db="EMBL/GenBank/DDBJ databases">
        <title>Deep-cultivation of Planctomycetes and their phenomic and genomic characterization uncovers novel biology.</title>
        <authorList>
            <person name="Wiegand S."/>
            <person name="Jogler M."/>
            <person name="Boedeker C."/>
            <person name="Pinto D."/>
            <person name="Vollmers J."/>
            <person name="Rivas-Marin E."/>
            <person name="Kohn T."/>
            <person name="Peeters S.H."/>
            <person name="Heuer A."/>
            <person name="Rast P."/>
            <person name="Oberbeckmann S."/>
            <person name="Bunk B."/>
            <person name="Jeske O."/>
            <person name="Meyerdierks A."/>
            <person name="Storesund J.E."/>
            <person name="Kallscheuer N."/>
            <person name="Luecker S."/>
            <person name="Lage O.M."/>
            <person name="Pohl T."/>
            <person name="Merkel B.J."/>
            <person name="Hornburger P."/>
            <person name="Mueller R.-W."/>
            <person name="Bruemmer F."/>
            <person name="Labrenz M."/>
            <person name="Spormann A.M."/>
            <person name="Op den Camp H."/>
            <person name="Overmann J."/>
            <person name="Amann R."/>
            <person name="Jetten M.S.M."/>
            <person name="Mascher T."/>
            <person name="Medema M.H."/>
            <person name="Devos D.P."/>
            <person name="Kaster A.-K."/>
            <person name="Ovreas L."/>
            <person name="Rohde M."/>
            <person name="Galperin M.Y."/>
            <person name="Jogler C."/>
        </authorList>
    </citation>
    <scope>NUCLEOTIDE SEQUENCE [LARGE SCALE GENOMIC DNA]</scope>
    <source>
        <strain evidence="3 4">K22_7</strain>
    </source>
</reference>
<comment type="similarity">
    <text evidence="1">Belongs to the NAD(P)-dependent epimerase/dehydratase family.</text>
</comment>
<dbReference type="SUPFAM" id="SSF51735">
    <property type="entry name" value="NAD(P)-binding Rossmann-fold domains"/>
    <property type="match status" value="1"/>
</dbReference>
<dbReference type="AlphaFoldDB" id="A0A517N3E8"/>
<gene>
    <name evidence="3" type="primary">rfbE_1</name>
    <name evidence="3" type="ORF">K227x_00290</name>
</gene>
<organism evidence="3 4">
    <name type="scientific">Rubripirellula lacrimiformis</name>
    <dbReference type="NCBI Taxonomy" id="1930273"/>
    <lineage>
        <taxon>Bacteria</taxon>
        <taxon>Pseudomonadati</taxon>
        <taxon>Planctomycetota</taxon>
        <taxon>Planctomycetia</taxon>
        <taxon>Pirellulales</taxon>
        <taxon>Pirellulaceae</taxon>
        <taxon>Rubripirellula</taxon>
    </lineage>
</organism>
<sequence>MKILITGVCGFVGSCIARYWLSAHSDAEIYGIDNLARNGSETNRQDLIDRGVRLIHGDVRMRSDLESIGPVDWVIDGSALPSVLAGVGESYSSRQSVEHNLLGTLNLLEFCHQHRSGFVLLSTSRVYSIDPLTRLPLDVDDEGFVVAADRLDGSITGISPRGISESFATSAPVSLYGATKLASETMALEYGLAFDFPVWINRCGVIGGAGQFGRSDQGIFTYWVHSHRRRRPLRYLGFGGSGHQVRDCLHPQDLARLIDRQITTGGSDQPSRVNVSGGTASAMSLKQLTRWCDDRFGVHPVQPSDQIRKFDLPWVVLDSSLAESVWGWQPEIPVASILDEIADHAEHHPNWLELSR</sequence>
<dbReference type="PANTHER" id="PTHR43000">
    <property type="entry name" value="DTDP-D-GLUCOSE 4,6-DEHYDRATASE-RELATED"/>
    <property type="match status" value="1"/>
</dbReference>